<dbReference type="OrthoDB" id="6781668at2759"/>
<sequence length="259" mass="28154">MAYNGTVWDAVRSGDVVTLKKFFFVEGASRLLRLHSKEPEEGGRTLLHTAAWWGQEEAVQFLLTSGASVDEIDTTASRTTALIDAARAGQGGVCALLVRYGADASHKDIAGDTAFHWAARRGHGTALLQMALELDIHDRRMFDQVWTIRNGKGKTPMDMVRGNALLFPLLQRRLGARFLSEPKVEKQSRRSRVPFKTAAMLGASSRSLTLNPSQITIGNDGSRPTTSDGHTPMSLSGVDALGLGIDSFAYKARDSIPSQ</sequence>
<dbReference type="PROSITE" id="PS50297">
    <property type="entry name" value="ANK_REP_REGION"/>
    <property type="match status" value="1"/>
</dbReference>
<keyword evidence="1" id="KW-0677">Repeat</keyword>
<proteinExistence type="predicted"/>
<name>A0A8K1C676_PYTOL</name>
<dbReference type="PANTHER" id="PTHR24171:SF9">
    <property type="entry name" value="ANKYRIN REPEAT DOMAIN-CONTAINING PROTEIN 39"/>
    <property type="match status" value="1"/>
</dbReference>
<dbReference type="EMBL" id="SPLM01000144">
    <property type="protein sequence ID" value="TMW57339.1"/>
    <property type="molecule type" value="Genomic_DNA"/>
</dbReference>
<protein>
    <submittedName>
        <fullName evidence="5">Uncharacterized protein</fullName>
    </submittedName>
</protein>
<evidence type="ECO:0000313" key="5">
    <source>
        <dbReference type="EMBL" id="TMW57339.1"/>
    </source>
</evidence>
<dbReference type="SUPFAM" id="SSF48403">
    <property type="entry name" value="Ankyrin repeat"/>
    <property type="match status" value="1"/>
</dbReference>
<feature type="region of interest" description="Disordered" evidence="4">
    <location>
        <begin position="212"/>
        <end position="234"/>
    </location>
</feature>
<keyword evidence="6" id="KW-1185">Reference proteome</keyword>
<dbReference type="InterPro" id="IPR036770">
    <property type="entry name" value="Ankyrin_rpt-contain_sf"/>
</dbReference>
<dbReference type="Proteomes" id="UP000794436">
    <property type="component" value="Unassembled WGS sequence"/>
</dbReference>
<organism evidence="5 6">
    <name type="scientific">Pythium oligandrum</name>
    <name type="common">Mycoparasitic fungus</name>
    <dbReference type="NCBI Taxonomy" id="41045"/>
    <lineage>
        <taxon>Eukaryota</taxon>
        <taxon>Sar</taxon>
        <taxon>Stramenopiles</taxon>
        <taxon>Oomycota</taxon>
        <taxon>Peronosporomycetes</taxon>
        <taxon>Pythiales</taxon>
        <taxon>Pythiaceae</taxon>
        <taxon>Pythium</taxon>
    </lineage>
</organism>
<accession>A0A8K1C676</accession>
<gene>
    <name evidence="5" type="ORF">Poli38472_003264</name>
</gene>
<evidence type="ECO:0000313" key="6">
    <source>
        <dbReference type="Proteomes" id="UP000794436"/>
    </source>
</evidence>
<dbReference type="PANTHER" id="PTHR24171">
    <property type="entry name" value="ANKYRIN REPEAT DOMAIN-CONTAINING PROTEIN 39-RELATED"/>
    <property type="match status" value="1"/>
</dbReference>
<dbReference type="Pfam" id="PF00023">
    <property type="entry name" value="Ank"/>
    <property type="match status" value="1"/>
</dbReference>
<evidence type="ECO:0000256" key="3">
    <source>
        <dbReference type="PROSITE-ProRule" id="PRU00023"/>
    </source>
</evidence>
<evidence type="ECO:0000256" key="1">
    <source>
        <dbReference type="ARBA" id="ARBA00022737"/>
    </source>
</evidence>
<dbReference type="Pfam" id="PF13637">
    <property type="entry name" value="Ank_4"/>
    <property type="match status" value="1"/>
</dbReference>
<dbReference type="SMART" id="SM00248">
    <property type="entry name" value="ANK"/>
    <property type="match status" value="3"/>
</dbReference>
<dbReference type="PROSITE" id="PS50088">
    <property type="entry name" value="ANK_REPEAT"/>
    <property type="match status" value="1"/>
</dbReference>
<keyword evidence="2 3" id="KW-0040">ANK repeat</keyword>
<dbReference type="AlphaFoldDB" id="A0A8K1C676"/>
<feature type="repeat" description="ANK" evidence="3">
    <location>
        <begin position="42"/>
        <end position="74"/>
    </location>
</feature>
<reference evidence="5" key="1">
    <citation type="submission" date="2019-03" db="EMBL/GenBank/DDBJ databases">
        <title>Long read genome sequence of the mycoparasitic Pythium oligandrum ATCC 38472 isolated from sugarbeet rhizosphere.</title>
        <authorList>
            <person name="Gaulin E."/>
        </authorList>
    </citation>
    <scope>NUCLEOTIDE SEQUENCE</scope>
    <source>
        <strain evidence="5">ATCC 38472_TT</strain>
    </source>
</reference>
<evidence type="ECO:0000256" key="4">
    <source>
        <dbReference type="SAM" id="MobiDB-lite"/>
    </source>
</evidence>
<feature type="compositionally biased region" description="Polar residues" evidence="4">
    <location>
        <begin position="212"/>
        <end position="229"/>
    </location>
</feature>
<dbReference type="InterPro" id="IPR002110">
    <property type="entry name" value="Ankyrin_rpt"/>
</dbReference>
<dbReference type="Gene3D" id="1.25.40.20">
    <property type="entry name" value="Ankyrin repeat-containing domain"/>
    <property type="match status" value="1"/>
</dbReference>
<evidence type="ECO:0000256" key="2">
    <source>
        <dbReference type="ARBA" id="ARBA00023043"/>
    </source>
</evidence>
<comment type="caution">
    <text evidence="5">The sequence shown here is derived from an EMBL/GenBank/DDBJ whole genome shotgun (WGS) entry which is preliminary data.</text>
</comment>